<evidence type="ECO:0000259" key="4">
    <source>
        <dbReference type="Pfam" id="PF01926"/>
    </source>
</evidence>
<keyword evidence="2" id="KW-0809">Transit peptide</keyword>
<reference evidence="5" key="1">
    <citation type="submission" date="2020-10" db="EMBL/GenBank/DDBJ databases">
        <authorList>
            <person name="Roach M.J.R."/>
        </authorList>
    </citation>
    <scope>NUCLEOTIDE SEQUENCE</scope>
    <source>
        <strain evidence="5">CBS 1945</strain>
    </source>
</reference>
<name>A0A875S1Y5_EENNA</name>
<evidence type="ECO:0000256" key="3">
    <source>
        <dbReference type="ARBA" id="ARBA00031834"/>
    </source>
</evidence>
<accession>A0A875S1Y5</accession>
<dbReference type="OrthoDB" id="1696305at2759"/>
<dbReference type="Gene3D" id="3.40.50.300">
    <property type="entry name" value="P-loop containing nucleotide triphosphate hydrolases"/>
    <property type="match status" value="1"/>
</dbReference>
<dbReference type="InterPro" id="IPR006073">
    <property type="entry name" value="GTP-bd"/>
</dbReference>
<dbReference type="GO" id="GO:0005739">
    <property type="term" value="C:mitochondrion"/>
    <property type="evidence" value="ECO:0007669"/>
    <property type="project" value="TreeGrafter"/>
</dbReference>
<dbReference type="PANTHER" id="PTHR46434">
    <property type="entry name" value="GENETIC INTERACTOR OF PROHIBITINS 3, MITOCHONDRIAL"/>
    <property type="match status" value="1"/>
</dbReference>
<evidence type="ECO:0000256" key="1">
    <source>
        <dbReference type="ARBA" id="ARBA00018901"/>
    </source>
</evidence>
<dbReference type="KEGG" id="bnn:FOA43_002271"/>
<dbReference type="Proteomes" id="UP000662931">
    <property type="component" value="Chromosome 2"/>
</dbReference>
<dbReference type="AlphaFoldDB" id="A0A875S1Y5"/>
<dbReference type="InterPro" id="IPR027417">
    <property type="entry name" value="P-loop_NTPase"/>
</dbReference>
<dbReference type="RefSeq" id="XP_038778498.1">
    <property type="nucleotide sequence ID" value="XM_038922570.1"/>
</dbReference>
<evidence type="ECO:0000313" key="6">
    <source>
        <dbReference type="Proteomes" id="UP000662931"/>
    </source>
</evidence>
<dbReference type="SUPFAM" id="SSF52540">
    <property type="entry name" value="P-loop containing nucleoside triphosphate hydrolases"/>
    <property type="match status" value="1"/>
</dbReference>
<dbReference type="InterPro" id="IPR050896">
    <property type="entry name" value="Mito_lipid_metab_GTPase"/>
</dbReference>
<dbReference type="PANTHER" id="PTHR46434:SF1">
    <property type="entry name" value="GENETIC INTERACTOR OF PROHIBITINS 3, MITOCHONDRIAL"/>
    <property type="match status" value="1"/>
</dbReference>
<dbReference type="GO" id="GO:0005525">
    <property type="term" value="F:GTP binding"/>
    <property type="evidence" value="ECO:0007669"/>
    <property type="project" value="InterPro"/>
</dbReference>
<sequence>MINNLICRNLIRRALFKNVEVLTGFRASRGIKTAGKPSQKDDRVINRVAGTNFVKSSSIMRSPTPQQSPVSSCASCGVELQLSDSSAPGYYRPPHIKSTTFKKDTDNPLVLAREKILVEKFQKLDDGLELKPVDKKLRDCRLMCHKCLDTFYRSDFSLDKQSFVSVDQVMAEIPKEANVVHVISALDFPLSVSKTVSKGRDMQKVWYIVTKADAFFAAKTGLERTGLHYFGDTLAQLVGVDPSHVFLVSGKLGWNTEDILHKLPASEVYFVGAINSGKSTLIRTLIYRDNKNLRSFDQYGPGISEIPGFTANHIRFRMKQSNAILVDTPGFSPADRGVYRYLLKDDVKSVAKVADYASATIKGHSLHSPMVKGRKIFSGESLYSVGGLFYLKPPKDSIIKVFTGLPGVEAKYKDVSRALELSEMRPVAIGHRFLVNSSAALNLVRYVIPPFYGSIDLVFRNVGYLTVALCGSIDNSKLFEIYVPKEIEVIARESIFNYIYKTKSAKDETGNLLARKNVAKRGKIILRHIPKNKLIFTKLYKVPVDASTEQAVEAVVPETIFTGEQHKCCSQAEFPNTFWRLPDLV</sequence>
<evidence type="ECO:0000256" key="2">
    <source>
        <dbReference type="ARBA" id="ARBA00022946"/>
    </source>
</evidence>
<keyword evidence="6" id="KW-1185">Reference proteome</keyword>
<dbReference type="Pfam" id="PF01926">
    <property type="entry name" value="MMR_HSR1"/>
    <property type="match status" value="1"/>
</dbReference>
<evidence type="ECO:0000313" key="5">
    <source>
        <dbReference type="EMBL" id="QPG74933.1"/>
    </source>
</evidence>
<dbReference type="GeneID" id="62195672"/>
<proteinExistence type="predicted"/>
<feature type="domain" description="G" evidence="4">
    <location>
        <begin position="267"/>
        <end position="352"/>
    </location>
</feature>
<gene>
    <name evidence="5" type="ORF">FOA43_002271</name>
</gene>
<dbReference type="EMBL" id="CP064813">
    <property type="protein sequence ID" value="QPG74933.1"/>
    <property type="molecule type" value="Genomic_DNA"/>
</dbReference>
<organism evidence="5 6">
    <name type="scientific">Eeniella nana</name>
    <name type="common">Yeast</name>
    <name type="synonym">Brettanomyces nanus</name>
    <dbReference type="NCBI Taxonomy" id="13502"/>
    <lineage>
        <taxon>Eukaryota</taxon>
        <taxon>Fungi</taxon>
        <taxon>Dikarya</taxon>
        <taxon>Ascomycota</taxon>
        <taxon>Saccharomycotina</taxon>
        <taxon>Pichiomycetes</taxon>
        <taxon>Pichiales</taxon>
        <taxon>Pichiaceae</taxon>
        <taxon>Brettanomyces</taxon>
    </lineage>
</organism>
<protein>
    <recommendedName>
        <fullName evidence="1">Genetic interactor of prohibitins 3, mitochondrial</fullName>
    </recommendedName>
    <alternativeName>
        <fullName evidence="3">Found in mitochondrial proteome protein 38</fullName>
    </alternativeName>
</protein>